<comment type="caution">
    <text evidence="1">The sequence shown here is derived from an EMBL/GenBank/DDBJ whole genome shotgun (WGS) entry which is preliminary data.</text>
</comment>
<organism evidence="1 2">
    <name type="scientific">Triparma laevis f. inornata</name>
    <dbReference type="NCBI Taxonomy" id="1714386"/>
    <lineage>
        <taxon>Eukaryota</taxon>
        <taxon>Sar</taxon>
        <taxon>Stramenopiles</taxon>
        <taxon>Ochrophyta</taxon>
        <taxon>Bolidophyceae</taxon>
        <taxon>Parmales</taxon>
        <taxon>Triparmaceae</taxon>
        <taxon>Triparma</taxon>
    </lineage>
</organism>
<evidence type="ECO:0000313" key="2">
    <source>
        <dbReference type="Proteomes" id="UP001162640"/>
    </source>
</evidence>
<proteinExistence type="predicted"/>
<gene>
    <name evidence="1" type="ORF">TL16_g13122</name>
</gene>
<accession>A0A9W7EYP3</accession>
<protein>
    <submittedName>
        <fullName evidence="1">Uncharacterized protein</fullName>
    </submittedName>
</protein>
<reference evidence="2" key="1">
    <citation type="journal article" date="2023" name="Commun. Biol.">
        <title>Genome analysis of Parmales, the sister group of diatoms, reveals the evolutionary specialization of diatoms from phago-mixotrophs to photoautotrophs.</title>
        <authorList>
            <person name="Ban H."/>
            <person name="Sato S."/>
            <person name="Yoshikawa S."/>
            <person name="Yamada K."/>
            <person name="Nakamura Y."/>
            <person name="Ichinomiya M."/>
            <person name="Sato N."/>
            <person name="Blanc-Mathieu R."/>
            <person name="Endo H."/>
            <person name="Kuwata A."/>
            <person name="Ogata H."/>
        </authorList>
    </citation>
    <scope>NUCLEOTIDE SEQUENCE [LARGE SCALE GENOMIC DNA]</scope>
</reference>
<dbReference type="Proteomes" id="UP001162640">
    <property type="component" value="Unassembled WGS sequence"/>
</dbReference>
<dbReference type="AlphaFoldDB" id="A0A9W7EYP3"/>
<evidence type="ECO:0000313" key="1">
    <source>
        <dbReference type="EMBL" id="GMH95297.1"/>
    </source>
</evidence>
<sequence>MSVRMPSRSLITSATRILSVPKTGGALLGTERLLISTERGALQTAYKELFQASSSCDVVSTTLNTSAAWLKNHGFFMDMNRDNDITYYVVGRGRKGVDPITGEEFAFTVQNMGGASLIGKNHYCVPRAMGVSAGEEKGFAGHLGRINMQVLKAAANDSNESDDSTNDDKALLGAAVNFSGPPSFIEYQMQQLAVEKPDAFVITGCDDKMQRHRLSEMLKRNELRMVRGSYRSKTGMLCFDEHESEVGYDIPAILMKWDSDGEDLVIDEVF</sequence>
<dbReference type="EMBL" id="BLQM01000598">
    <property type="protein sequence ID" value="GMH95297.1"/>
    <property type="molecule type" value="Genomic_DNA"/>
</dbReference>
<name>A0A9W7EYP3_9STRA</name>